<evidence type="ECO:0000256" key="1">
    <source>
        <dbReference type="ARBA" id="ARBA00004571"/>
    </source>
</evidence>
<dbReference type="AlphaFoldDB" id="A0A358DZ40"/>
<dbReference type="GO" id="GO:0009279">
    <property type="term" value="C:cell outer membrane"/>
    <property type="evidence" value="ECO:0007669"/>
    <property type="project" value="UniProtKB-SubCell"/>
</dbReference>
<keyword evidence="6" id="KW-0408">Iron</keyword>
<keyword evidence="16" id="KW-0675">Receptor</keyword>
<evidence type="ECO:0000256" key="10">
    <source>
        <dbReference type="ARBA" id="ARBA00023237"/>
    </source>
</evidence>
<comment type="subcellular location">
    <subcellularLocation>
        <location evidence="1 11">Cell outer membrane</location>
        <topology evidence="1 11">Multi-pass membrane protein</topology>
    </subcellularLocation>
</comment>
<dbReference type="GO" id="GO:0006826">
    <property type="term" value="P:iron ion transport"/>
    <property type="evidence" value="ECO:0007669"/>
    <property type="project" value="UniProtKB-KW"/>
</dbReference>
<dbReference type="Proteomes" id="UP000264779">
    <property type="component" value="Unassembled WGS sequence"/>
</dbReference>
<evidence type="ECO:0000256" key="8">
    <source>
        <dbReference type="ARBA" id="ARBA00023077"/>
    </source>
</evidence>
<dbReference type="PANTHER" id="PTHR32552:SF81">
    <property type="entry name" value="TONB-DEPENDENT OUTER MEMBRANE RECEPTOR"/>
    <property type="match status" value="1"/>
</dbReference>
<dbReference type="Gene3D" id="2.40.170.20">
    <property type="entry name" value="TonB-dependent receptor, beta-barrel domain"/>
    <property type="match status" value="1"/>
</dbReference>
<dbReference type="Pfam" id="PF07715">
    <property type="entry name" value="Plug"/>
    <property type="match status" value="1"/>
</dbReference>
<comment type="similarity">
    <text evidence="11 12">Belongs to the TonB-dependent receptor family.</text>
</comment>
<keyword evidence="13" id="KW-0732">Signal</keyword>
<dbReference type="PANTHER" id="PTHR32552">
    <property type="entry name" value="FERRICHROME IRON RECEPTOR-RELATED"/>
    <property type="match status" value="1"/>
</dbReference>
<feature type="domain" description="TonB-dependent receptor-like beta-barrel" evidence="14">
    <location>
        <begin position="212"/>
        <end position="643"/>
    </location>
</feature>
<dbReference type="InterPro" id="IPR039426">
    <property type="entry name" value="TonB-dep_rcpt-like"/>
</dbReference>
<evidence type="ECO:0000256" key="3">
    <source>
        <dbReference type="ARBA" id="ARBA00022452"/>
    </source>
</evidence>
<dbReference type="InterPro" id="IPR036942">
    <property type="entry name" value="Beta-barrel_TonB_sf"/>
</dbReference>
<evidence type="ECO:0000313" key="17">
    <source>
        <dbReference type="Proteomes" id="UP000264779"/>
    </source>
</evidence>
<organism evidence="16 17">
    <name type="scientific">Alteromonas australica</name>
    <dbReference type="NCBI Taxonomy" id="589873"/>
    <lineage>
        <taxon>Bacteria</taxon>
        <taxon>Pseudomonadati</taxon>
        <taxon>Pseudomonadota</taxon>
        <taxon>Gammaproteobacteria</taxon>
        <taxon>Alteromonadales</taxon>
        <taxon>Alteromonadaceae</taxon>
        <taxon>Alteromonas/Salinimonas group</taxon>
        <taxon>Alteromonas</taxon>
    </lineage>
</organism>
<keyword evidence="3 11" id="KW-1134">Transmembrane beta strand</keyword>
<sequence>MVKKTPIALLVLAALQANAHEDNSHDIEKVTVSGRQVSLVGEAISASQGVVGQEEIQLRPILRTGEILEFIPGMVVTQHSGTGKANQYFLRGFNLDHGTDFATFVDGMPVNMRTHGHGQGYTDLNFVIPEAVQSLNYKKGVYYADVGDFSGAGSATLTTINQASTPLMSATVGEDNFLRLVGLGDVTINDTNRVVLAGERNTYDGPWSDIDEDLDKTNVLAKWVNKQEKGEFSLTFMGYDNSWNSADQIPERAVESGLIDELGSLDTTVGGESDRYSLSANWRGDNVVANAYVMSYSMNLWSNFTYFLDDPENGDQFEQVDDRTVYGSEVSYWQDHTLFGQPSTTTIGTQVRIDDIDEVGLYHTQARQRLGVIRRDEVTESSVGVYVNNQTYWTQNLRTVLGLRYDYFDFDVQDLAGVNANGVDLSPNSGTASDDITSLKASAVYTLTPEWELYGSAGQGLHSNDARGTTIHVDPSSGDAVDGVDPLVRSTGVEAGLRGFIDETLNASLSVWQLSLDSELLFVGDAGNTEASRASKRKGAEVALYYQLDHNWSIDLEYAYTDAEFTDAAPEGDHIPGAIKNVVQAGVSAHFDNGLFGSLRARHFGERPLVEDNSITSDASTVFNLRAGYKMNNWVLQLDVLNLTDSDAHDIDYYYASRLSTDAQGTETDDIHYHVIEPRTLRATVMYRF</sequence>
<dbReference type="InterPro" id="IPR037066">
    <property type="entry name" value="Plug_dom_sf"/>
</dbReference>
<evidence type="ECO:0000256" key="4">
    <source>
        <dbReference type="ARBA" id="ARBA00022496"/>
    </source>
</evidence>
<evidence type="ECO:0000256" key="2">
    <source>
        <dbReference type="ARBA" id="ARBA00022448"/>
    </source>
</evidence>
<evidence type="ECO:0000256" key="12">
    <source>
        <dbReference type="RuleBase" id="RU003357"/>
    </source>
</evidence>
<evidence type="ECO:0000256" key="9">
    <source>
        <dbReference type="ARBA" id="ARBA00023136"/>
    </source>
</evidence>
<evidence type="ECO:0000256" key="13">
    <source>
        <dbReference type="SAM" id="SignalP"/>
    </source>
</evidence>
<evidence type="ECO:0000256" key="7">
    <source>
        <dbReference type="ARBA" id="ARBA00023065"/>
    </source>
</evidence>
<keyword evidence="7" id="KW-0406">Ion transport</keyword>
<dbReference type="PROSITE" id="PS52016">
    <property type="entry name" value="TONB_DEPENDENT_REC_3"/>
    <property type="match status" value="1"/>
</dbReference>
<keyword evidence="2 11" id="KW-0813">Transport</keyword>
<evidence type="ECO:0000256" key="6">
    <source>
        <dbReference type="ARBA" id="ARBA00023004"/>
    </source>
</evidence>
<evidence type="ECO:0000256" key="11">
    <source>
        <dbReference type="PROSITE-ProRule" id="PRU01360"/>
    </source>
</evidence>
<reference evidence="16 17" key="1">
    <citation type="journal article" date="2018" name="Nat. Biotechnol.">
        <title>A standardized bacterial taxonomy based on genome phylogeny substantially revises the tree of life.</title>
        <authorList>
            <person name="Parks D.H."/>
            <person name="Chuvochina M."/>
            <person name="Waite D.W."/>
            <person name="Rinke C."/>
            <person name="Skarshewski A."/>
            <person name="Chaumeil P.A."/>
            <person name="Hugenholtz P."/>
        </authorList>
    </citation>
    <scope>NUCLEOTIDE SEQUENCE [LARGE SCALE GENOMIC DNA]</scope>
    <source>
        <strain evidence="16">UBA11621</strain>
    </source>
</reference>
<evidence type="ECO:0000259" key="15">
    <source>
        <dbReference type="Pfam" id="PF07715"/>
    </source>
</evidence>
<feature type="signal peptide" evidence="13">
    <location>
        <begin position="1"/>
        <end position="19"/>
    </location>
</feature>
<evidence type="ECO:0000313" key="16">
    <source>
        <dbReference type="EMBL" id="HBU50945.1"/>
    </source>
</evidence>
<keyword evidence="10 11" id="KW-0998">Cell outer membrane</keyword>
<evidence type="ECO:0000259" key="14">
    <source>
        <dbReference type="Pfam" id="PF00593"/>
    </source>
</evidence>
<keyword evidence="8 12" id="KW-0798">TonB box</keyword>
<keyword evidence="5 11" id="KW-0812">Transmembrane</keyword>
<protein>
    <submittedName>
        <fullName evidence="16">TonB-dependent receptor</fullName>
    </submittedName>
</protein>
<dbReference type="InterPro" id="IPR012910">
    <property type="entry name" value="Plug_dom"/>
</dbReference>
<feature type="domain" description="TonB-dependent receptor plug" evidence="15">
    <location>
        <begin position="45"/>
        <end position="153"/>
    </location>
</feature>
<name>A0A358DZ40_9ALTE</name>
<comment type="caution">
    <text evidence="16">The sequence shown here is derived from an EMBL/GenBank/DDBJ whole genome shotgun (WGS) entry which is preliminary data.</text>
</comment>
<feature type="chain" id="PRO_5016958278" evidence="13">
    <location>
        <begin position="20"/>
        <end position="689"/>
    </location>
</feature>
<dbReference type="SUPFAM" id="SSF56935">
    <property type="entry name" value="Porins"/>
    <property type="match status" value="1"/>
</dbReference>
<dbReference type="InterPro" id="IPR000531">
    <property type="entry name" value="Beta-barrel_TonB"/>
</dbReference>
<dbReference type="Pfam" id="PF00593">
    <property type="entry name" value="TonB_dep_Rec_b-barrel"/>
    <property type="match status" value="1"/>
</dbReference>
<evidence type="ECO:0000256" key="5">
    <source>
        <dbReference type="ARBA" id="ARBA00022692"/>
    </source>
</evidence>
<dbReference type="EMBL" id="DONK01000100">
    <property type="protein sequence ID" value="HBU50945.1"/>
    <property type="molecule type" value="Genomic_DNA"/>
</dbReference>
<keyword evidence="9 11" id="KW-0472">Membrane</keyword>
<proteinExistence type="inferred from homology"/>
<keyword evidence="4" id="KW-0410">Iron transport</keyword>
<dbReference type="Gene3D" id="2.170.130.10">
    <property type="entry name" value="TonB-dependent receptor, plug domain"/>
    <property type="match status" value="1"/>
</dbReference>
<gene>
    <name evidence="16" type="ORF">DEB45_06780</name>
</gene>
<accession>A0A358DZ40</accession>